<evidence type="ECO:0000313" key="3">
    <source>
        <dbReference type="Proteomes" id="UP000245946"/>
    </source>
</evidence>
<proteinExistence type="predicted"/>
<keyword evidence="3" id="KW-1185">Reference proteome</keyword>
<dbReference type="AlphaFoldDB" id="A0A316ZG85"/>
<sequence length="197" mass="20585">MLGLGPTPGAAWALAQAATSRLRVQARLLFSGASSRPDELLRCLDLAEAASYTCPLAVRSGAPAPCPACRRPRARAALRLQPQQRRSSCSIFGAISAGFGSCAEETFVPPGAGAICPPVQGCIWALSWRRAELRGGVPPQQPERSRARGGARALGPCRRVRCGWRAESNTLAPASSPLTLPHASPASGHTSPVSIRS</sequence>
<dbReference type="RefSeq" id="XP_025600327.1">
    <property type="nucleotide sequence ID" value="XM_025739450.1"/>
</dbReference>
<dbReference type="Proteomes" id="UP000245946">
    <property type="component" value="Unassembled WGS sequence"/>
</dbReference>
<protein>
    <submittedName>
        <fullName evidence="2">Uncharacterized protein</fullName>
    </submittedName>
</protein>
<evidence type="ECO:0000313" key="2">
    <source>
        <dbReference type="EMBL" id="PWO00049.1"/>
    </source>
</evidence>
<gene>
    <name evidence="2" type="ORF">FA09DRAFT_203762</name>
</gene>
<feature type="region of interest" description="Disordered" evidence="1">
    <location>
        <begin position="173"/>
        <end position="197"/>
    </location>
</feature>
<name>A0A316ZG85_9BASI</name>
<organism evidence="2 3">
    <name type="scientific">Tilletiopsis washingtonensis</name>
    <dbReference type="NCBI Taxonomy" id="58919"/>
    <lineage>
        <taxon>Eukaryota</taxon>
        <taxon>Fungi</taxon>
        <taxon>Dikarya</taxon>
        <taxon>Basidiomycota</taxon>
        <taxon>Ustilaginomycotina</taxon>
        <taxon>Exobasidiomycetes</taxon>
        <taxon>Entylomatales</taxon>
        <taxon>Entylomatales incertae sedis</taxon>
        <taxon>Tilletiopsis</taxon>
    </lineage>
</organism>
<accession>A0A316ZG85</accession>
<feature type="compositionally biased region" description="Polar residues" evidence="1">
    <location>
        <begin position="187"/>
        <end position="197"/>
    </location>
</feature>
<dbReference type="GeneID" id="37266996"/>
<dbReference type="EMBL" id="KZ819286">
    <property type="protein sequence ID" value="PWO00049.1"/>
    <property type="molecule type" value="Genomic_DNA"/>
</dbReference>
<reference evidence="2 3" key="1">
    <citation type="journal article" date="2018" name="Mol. Biol. Evol.">
        <title>Broad Genomic Sampling Reveals a Smut Pathogenic Ancestry of the Fungal Clade Ustilaginomycotina.</title>
        <authorList>
            <person name="Kijpornyongpan T."/>
            <person name="Mondo S.J."/>
            <person name="Barry K."/>
            <person name="Sandor L."/>
            <person name="Lee J."/>
            <person name="Lipzen A."/>
            <person name="Pangilinan J."/>
            <person name="LaButti K."/>
            <person name="Hainaut M."/>
            <person name="Henrissat B."/>
            <person name="Grigoriev I.V."/>
            <person name="Spatafora J.W."/>
            <person name="Aime M.C."/>
        </authorList>
    </citation>
    <scope>NUCLEOTIDE SEQUENCE [LARGE SCALE GENOMIC DNA]</scope>
    <source>
        <strain evidence="2 3">MCA 4186</strain>
    </source>
</reference>
<evidence type="ECO:0000256" key="1">
    <source>
        <dbReference type="SAM" id="MobiDB-lite"/>
    </source>
</evidence>